<gene>
    <name evidence="2" type="ORF">GKZ89_18880</name>
</gene>
<dbReference type="Proteomes" id="UP000434639">
    <property type="component" value="Unassembled WGS sequence"/>
</dbReference>
<dbReference type="InterPro" id="IPR011528">
    <property type="entry name" value="NERD"/>
</dbReference>
<dbReference type="AlphaFoldDB" id="A0A7X2S8I8"/>
<name>A0A7X2S8I8_9BACI</name>
<dbReference type="PROSITE" id="PS50965">
    <property type="entry name" value="NERD"/>
    <property type="match status" value="1"/>
</dbReference>
<sequence length="189" mass="22105">TRKKLNNYMIKDPRLLFKVWILLRLQIIVDISFFRSIYRKRTEGDRKNSKNIPSRNRKETPMIAKKRTLPLHLLKIQALLRRLPPSHKQISLITEDMNKSTAGYKGELAADYYLSLFDQPSRYIFHDLRLPHAHTYFQMDTLYLSPSFALIIEVKNISGTLIFEPGLNQMIRSKDGIKTGFADPILQTD</sequence>
<comment type="caution">
    <text evidence="2">The sequence shown here is derived from an EMBL/GenBank/DDBJ whole genome shotgun (WGS) entry which is preliminary data.</text>
</comment>
<feature type="domain" description="NERD" evidence="1">
    <location>
        <begin position="102"/>
        <end position="189"/>
    </location>
</feature>
<evidence type="ECO:0000259" key="1">
    <source>
        <dbReference type="PROSITE" id="PS50965"/>
    </source>
</evidence>
<reference evidence="2 3" key="1">
    <citation type="journal article" date="2017" name="Int. J. Syst. Evol. Microbiol.">
        <title>Bacillus mangrovi sp. nov., isolated from a sediment sample from a mangrove forest.</title>
        <authorList>
            <person name="Gupta V."/>
            <person name="Singh P.K."/>
            <person name="Korpole S."/>
            <person name="Tanuku N.R.S."/>
            <person name="Pinnaka A.K."/>
        </authorList>
    </citation>
    <scope>NUCLEOTIDE SEQUENCE [LARGE SCALE GENOMIC DNA]</scope>
    <source>
        <strain evidence="2 3">KCTC 33872</strain>
    </source>
</reference>
<organism evidence="2 3">
    <name type="scientific">Metabacillus mangrovi</name>
    <dbReference type="NCBI Taxonomy" id="1491830"/>
    <lineage>
        <taxon>Bacteria</taxon>
        <taxon>Bacillati</taxon>
        <taxon>Bacillota</taxon>
        <taxon>Bacilli</taxon>
        <taxon>Bacillales</taxon>
        <taxon>Bacillaceae</taxon>
        <taxon>Metabacillus</taxon>
    </lineage>
</organism>
<evidence type="ECO:0000313" key="3">
    <source>
        <dbReference type="Proteomes" id="UP000434639"/>
    </source>
</evidence>
<dbReference type="Pfam" id="PF08378">
    <property type="entry name" value="NERD"/>
    <property type="match status" value="1"/>
</dbReference>
<keyword evidence="3" id="KW-1185">Reference proteome</keyword>
<feature type="non-terminal residue" evidence="2">
    <location>
        <position position="1"/>
    </location>
</feature>
<dbReference type="EMBL" id="WMIB01000029">
    <property type="protein sequence ID" value="MTH55460.1"/>
    <property type="molecule type" value="Genomic_DNA"/>
</dbReference>
<evidence type="ECO:0000313" key="2">
    <source>
        <dbReference type="EMBL" id="MTH55460.1"/>
    </source>
</evidence>
<proteinExistence type="predicted"/>
<protein>
    <recommendedName>
        <fullName evidence="1">NERD domain-containing protein</fullName>
    </recommendedName>
</protein>
<accession>A0A7X2S8I8</accession>